<dbReference type="InterPro" id="IPR000330">
    <property type="entry name" value="SNF2_N"/>
</dbReference>
<dbReference type="Pfam" id="PF00271">
    <property type="entry name" value="Helicase_C"/>
    <property type="match status" value="1"/>
</dbReference>
<evidence type="ECO:0000313" key="2">
    <source>
        <dbReference type="EMBL" id="SDO95151.1"/>
    </source>
</evidence>
<dbReference type="InterPro" id="IPR049730">
    <property type="entry name" value="SNF2/RAD54-like_C"/>
</dbReference>
<dbReference type="OrthoDB" id="9760715at2"/>
<keyword evidence="2" id="KW-0547">Nucleotide-binding</keyword>
<gene>
    <name evidence="2" type="ORF">SAMN04488529_101922</name>
</gene>
<dbReference type="InterPro" id="IPR013663">
    <property type="entry name" value="Helicase_SWF/SNF/SWI_bac"/>
</dbReference>
<dbReference type="PROSITE" id="PS50966">
    <property type="entry name" value="ZF_SWIM"/>
    <property type="match status" value="1"/>
</dbReference>
<dbReference type="PROSITE" id="PS51192">
    <property type="entry name" value="HELICASE_ATP_BIND_1"/>
    <property type="match status" value="1"/>
</dbReference>
<dbReference type="SMART" id="SM00487">
    <property type="entry name" value="DEXDc"/>
    <property type="match status" value="1"/>
</dbReference>
<dbReference type="GO" id="GO:0008270">
    <property type="term" value="F:zinc ion binding"/>
    <property type="evidence" value="ECO:0007669"/>
    <property type="project" value="InterPro"/>
</dbReference>
<reference evidence="2 3" key="1">
    <citation type="submission" date="2016-10" db="EMBL/GenBank/DDBJ databases">
        <authorList>
            <person name="de Groot N.N."/>
        </authorList>
    </citation>
    <scope>NUCLEOTIDE SEQUENCE [LARGE SCALE GENOMIC DNA]</scope>
    <source>
        <strain evidence="2 3">DSM 12272</strain>
    </source>
</reference>
<dbReference type="Gene3D" id="3.40.50.300">
    <property type="entry name" value="P-loop containing nucleotide triphosphate hydrolases"/>
    <property type="match status" value="1"/>
</dbReference>
<dbReference type="AlphaFoldDB" id="A0A1H0NR72"/>
<dbReference type="InterPro" id="IPR027417">
    <property type="entry name" value="P-loop_NTPase"/>
</dbReference>
<dbReference type="PANTHER" id="PTHR10799">
    <property type="entry name" value="SNF2/RAD54 HELICASE FAMILY"/>
    <property type="match status" value="1"/>
</dbReference>
<dbReference type="CDD" id="cd18793">
    <property type="entry name" value="SF2_C_SNF"/>
    <property type="match status" value="1"/>
</dbReference>
<dbReference type="CDD" id="cd18012">
    <property type="entry name" value="DEXQc_arch_SWI2_SNF2"/>
    <property type="match status" value="1"/>
</dbReference>
<dbReference type="Gene3D" id="3.40.50.10810">
    <property type="entry name" value="Tandem AAA-ATPase domain"/>
    <property type="match status" value="1"/>
</dbReference>
<keyword evidence="2" id="KW-0067">ATP-binding</keyword>
<evidence type="ECO:0000313" key="3">
    <source>
        <dbReference type="Proteomes" id="UP000198597"/>
    </source>
</evidence>
<dbReference type="FunFam" id="3.40.50.300:FF:000533">
    <property type="entry name" value="Helicase, Snf2 family"/>
    <property type="match status" value="1"/>
</dbReference>
<dbReference type="PROSITE" id="PS51194">
    <property type="entry name" value="HELICASE_CTER"/>
    <property type="match status" value="1"/>
</dbReference>
<dbReference type="GO" id="GO:0004386">
    <property type="term" value="F:helicase activity"/>
    <property type="evidence" value="ECO:0007669"/>
    <property type="project" value="UniProtKB-KW"/>
</dbReference>
<dbReference type="Pfam" id="PF08455">
    <property type="entry name" value="SNF2_assoc"/>
    <property type="match status" value="1"/>
</dbReference>
<proteinExistence type="predicted"/>
<dbReference type="InterPro" id="IPR038718">
    <property type="entry name" value="SNF2-like_sf"/>
</dbReference>
<dbReference type="STRING" id="94869.SAMN04488529_101922"/>
<dbReference type="EMBL" id="FNJM01000001">
    <property type="protein sequence ID" value="SDO95151.1"/>
    <property type="molecule type" value="Genomic_DNA"/>
</dbReference>
<accession>A0A1H0NR72</accession>
<dbReference type="GO" id="GO:0016787">
    <property type="term" value="F:hydrolase activity"/>
    <property type="evidence" value="ECO:0007669"/>
    <property type="project" value="UniProtKB-KW"/>
</dbReference>
<protein>
    <submittedName>
        <fullName evidence="2">Superfamily II DNA or RNA helicase, SNF2 family</fullName>
    </submittedName>
</protein>
<organism evidence="2 3">
    <name type="scientific">Clostridium gasigenes</name>
    <dbReference type="NCBI Taxonomy" id="94869"/>
    <lineage>
        <taxon>Bacteria</taxon>
        <taxon>Bacillati</taxon>
        <taxon>Bacillota</taxon>
        <taxon>Clostridia</taxon>
        <taxon>Eubacteriales</taxon>
        <taxon>Clostridiaceae</taxon>
        <taxon>Clostridium</taxon>
    </lineage>
</organism>
<dbReference type="GO" id="GO:0005524">
    <property type="term" value="F:ATP binding"/>
    <property type="evidence" value="ECO:0007669"/>
    <property type="project" value="InterPro"/>
</dbReference>
<keyword evidence="2" id="KW-0347">Helicase</keyword>
<dbReference type="SUPFAM" id="SSF52540">
    <property type="entry name" value="P-loop containing nucleoside triphosphate hydrolases"/>
    <property type="match status" value="2"/>
</dbReference>
<dbReference type="RefSeq" id="WP_089966269.1">
    <property type="nucleotide sequence ID" value="NZ_FNJM01000001.1"/>
</dbReference>
<dbReference type="SMART" id="SM00490">
    <property type="entry name" value="HELICc"/>
    <property type="match status" value="1"/>
</dbReference>
<dbReference type="Pfam" id="PF00176">
    <property type="entry name" value="SNF2-rel_dom"/>
    <property type="match status" value="1"/>
</dbReference>
<evidence type="ECO:0000256" key="1">
    <source>
        <dbReference type="ARBA" id="ARBA00022801"/>
    </source>
</evidence>
<dbReference type="Proteomes" id="UP000198597">
    <property type="component" value="Unassembled WGS sequence"/>
</dbReference>
<dbReference type="InterPro" id="IPR007527">
    <property type="entry name" value="Znf_SWIM"/>
</dbReference>
<keyword evidence="1" id="KW-0378">Hydrolase</keyword>
<dbReference type="InterPro" id="IPR001650">
    <property type="entry name" value="Helicase_C-like"/>
</dbReference>
<keyword evidence="3" id="KW-1185">Reference proteome</keyword>
<name>A0A1H0NR72_9CLOT</name>
<dbReference type="InterPro" id="IPR014001">
    <property type="entry name" value="Helicase_ATP-bd"/>
</dbReference>
<sequence length="1067" mass="124214">MNIKELIEKLNKNVTSKNLKKSGVIYSKDNVVEMQINDLDNFMNINGLSISASVLSDNKRSSYDADFSVDIDSGRVIDTECDCLDYRKNNDWSGTYMCNHIAAMYHVFMENLKKEIELNNSSEYLEKTGEKLLNDIEALYRRKEKVKLEVNLHKKAQRNLEYFEVDFKIGNKKMYVLKNLRDFTLARLNNTPLQYGKDFIYDSNINDFEEKDENIVDFIEDFIITKGLLTEQSYGFDSGSSKQLKLSISSLRRFLEIVSHKKIHFEGKEVGILKEDLPLDLKISIDAEEKYSLELLTTDIVPLSLKKDVFIYNDNIYLPCKNQIDNLKIISNNIEDRRKVLFKKENVNRIFNDLIPMLENTSKKIEYDNSLKAVEKNDLEVSFYFDENRKTITLDVKLKYGQEELLLIENENENKDKIIIRDKKKETEVLRTIENLNISIQNKKFVFNGDEEELYNLLTEGYKELDKYGEVYYSERFKSRKIYKTPSIKADIKENDNGYLDFSFNIEDINPKEYKNILSSFRNKKRFHKLKDNSFINLEDDKLNELLGMMDKIVSNEKEINNIRLHKNRSVLLNEFVNRKKLEFIKGSKVIKDTVKKLENINDISYELPKDLNATLREYQVDGFKWFKNLSYLGFGGVLADEMGLGKTLQAISFILSEKGKKTLIVAPTSLIYNWKNEFEKFAPTLKIAIVHGNKEERDEIIKKYIEYDVLLTTYGTLRNDEESYKNIIFDHCIIDEAQNIKNPLAQSTKKIKDIKAKVKFALTGTPIENNLIDIWSIFDFVMPEYLYNNSEFKKRFIDKEGGSKELQKYIKPFMLRRLKKDVIKELPEKIEKKHYIELTKEQKKVYSAFVKDIKEKMEDESFEGDKITIFSYLTKLRQLCLEPSLLIEGYKGGNGKLEASLEIIKDAIENNHKILLFSQFTSVLSVIGDELEKNNIEYSYLDGKTKASKRLELVEEFNNSEKAKVFLISLKAGGTGLNLTSADIVIHFDPWWNPAIEEQASDRAHRIGQKKVVEVIKLIAQGTIEERIINLQEEKKDLINNVMSGGYEGANILSTLSNKDLMDLFV</sequence>